<proteinExistence type="predicted"/>
<dbReference type="RefSeq" id="WP_394827971.1">
    <property type="nucleotide sequence ID" value="NZ_CP089984.1"/>
</dbReference>
<dbReference type="Proteomes" id="UP001370348">
    <property type="component" value="Chromosome"/>
</dbReference>
<evidence type="ECO:0000313" key="2">
    <source>
        <dbReference type="Proteomes" id="UP001370348"/>
    </source>
</evidence>
<dbReference type="Gene3D" id="2.130.10.10">
    <property type="entry name" value="YVTN repeat-like/Quinoprotein amine dehydrogenase"/>
    <property type="match status" value="1"/>
</dbReference>
<name>A0ABZ2M760_9BACT</name>
<keyword evidence="2" id="KW-1185">Reference proteome</keyword>
<dbReference type="InterPro" id="IPR015943">
    <property type="entry name" value="WD40/YVTN_repeat-like_dom_sf"/>
</dbReference>
<protein>
    <submittedName>
        <fullName evidence="1">Uncharacterized protein</fullName>
    </submittedName>
</protein>
<reference evidence="1 2" key="1">
    <citation type="submission" date="2021-12" db="EMBL/GenBank/DDBJ databases">
        <title>Discovery of the Pendulisporaceae a myxobacterial family with distinct sporulation behavior and unique specialized metabolism.</title>
        <authorList>
            <person name="Garcia R."/>
            <person name="Popoff A."/>
            <person name="Bader C.D."/>
            <person name="Loehr J."/>
            <person name="Walesch S."/>
            <person name="Walt C."/>
            <person name="Boldt J."/>
            <person name="Bunk B."/>
            <person name="Haeckl F.J.F.P.J."/>
            <person name="Gunesch A.P."/>
            <person name="Birkelbach J."/>
            <person name="Nuebel U."/>
            <person name="Pietschmann T."/>
            <person name="Bach T."/>
            <person name="Mueller R."/>
        </authorList>
    </citation>
    <scope>NUCLEOTIDE SEQUENCE [LARGE SCALE GENOMIC DNA]</scope>
    <source>
        <strain evidence="1 2">MSr11954</strain>
    </source>
</reference>
<sequence>MTVAGTSTFACADSGGDVQDIEHLSVAHDAVNAAAVDPCALHPWSSEHACSDGLRRAATNGPSTKPVKQWATTTCTKNCGPWSNRLRVDARGRLFGHFAYGLGGMGPAVFDQTTGEPTWLFSASAKAEANQMATYYPIGLPANVALGANDTAYACITPQDETTGDVSPPTITAFDVRPGRAPRKKWATTLPEPAFGPCEDFFVTADGLVVVGMPSDVAVLDTSGHVRFVKRYQHAFKVVTEKAGPLYVEVTREPEPPYGTAPAYLVGLDRTTGAELWSADIPRIDESILGAIRGGVLARYYSTGPRATSIFFQSSQGSRDWTIDVTGLLRPVAATTPTNVFLAGVHEQATLDLDTHSVSPPTTRDEPWYLETKRVVIDQRGNRYITRTEKVGMALEAFDPSGNLLWEMSPMSGANDFVLGKDGWMYVANRNEVVAYRGTP</sequence>
<evidence type="ECO:0000313" key="1">
    <source>
        <dbReference type="EMBL" id="WXB18336.1"/>
    </source>
</evidence>
<dbReference type="EMBL" id="CP089984">
    <property type="protein sequence ID" value="WXB18336.1"/>
    <property type="molecule type" value="Genomic_DNA"/>
</dbReference>
<organism evidence="1 2">
    <name type="scientific">Pendulispora albinea</name>
    <dbReference type="NCBI Taxonomy" id="2741071"/>
    <lineage>
        <taxon>Bacteria</taxon>
        <taxon>Pseudomonadati</taxon>
        <taxon>Myxococcota</taxon>
        <taxon>Myxococcia</taxon>
        <taxon>Myxococcales</taxon>
        <taxon>Sorangiineae</taxon>
        <taxon>Pendulisporaceae</taxon>
        <taxon>Pendulispora</taxon>
    </lineage>
</organism>
<accession>A0ABZ2M760</accession>
<gene>
    <name evidence="1" type="ORF">LZC94_13935</name>
</gene>